<organism evidence="11 12">
    <name type="scientific">Reticulomyxa filosa</name>
    <dbReference type="NCBI Taxonomy" id="46433"/>
    <lineage>
        <taxon>Eukaryota</taxon>
        <taxon>Sar</taxon>
        <taxon>Rhizaria</taxon>
        <taxon>Retaria</taxon>
        <taxon>Foraminifera</taxon>
        <taxon>Monothalamids</taxon>
        <taxon>Reticulomyxidae</taxon>
        <taxon>Reticulomyxa</taxon>
    </lineage>
</organism>
<keyword evidence="6" id="KW-0680">Restriction system</keyword>
<keyword evidence="5" id="KW-0949">S-adenosyl-L-methionine</keyword>
<dbReference type="Gene3D" id="3.90.220.20">
    <property type="entry name" value="DNA methylase specificity domains"/>
    <property type="match status" value="2"/>
</dbReference>
<keyword evidence="12" id="KW-1185">Reference proteome</keyword>
<dbReference type="InterPro" id="IPR000055">
    <property type="entry name" value="Restrct_endonuc_typeI_TRD"/>
</dbReference>
<evidence type="ECO:0000256" key="7">
    <source>
        <dbReference type="ARBA" id="ARBA00023125"/>
    </source>
</evidence>
<dbReference type="Gene3D" id="1.20.1260.30">
    <property type="match status" value="1"/>
</dbReference>
<dbReference type="InterPro" id="IPR038333">
    <property type="entry name" value="T1MK-like_N_sf"/>
</dbReference>
<sequence>MKYSDLVERDIEAAIDNELRYLKWNDDSKDINSCNRNKKKLLGGKRPDYILYKDNSDEPIAIIEAKKPYEDINKAQQQGIEYAKILNAPVVFATDGIYTKTYHIKKQANLTLNNEEVDDLLNQSTLLNFLQDNIYDSIDKIRLNRQKGFTIKRGINIYIQNYLFSNILFLKVISELAEMNDCTIALPPKDYLWDNFKIKKGLDLVDFLNKQAFDYFKKSYGGKVLSKIEILSGKERILNDIITNLDDLWLSDTNTDIKGDAFEYFLRNYGGAETDFGEYFTPRHIVKTMVKLLNPKFGEKIYDGFCGTGGMLTESFKYIKRRMPLNPNTIRYLKNETVFGGEFSTIFRIAKMNMILAGDGHSNIARQDSYEKKQTNKLDVVITNIPFGNKMKTDYLSQYGYNGKSAEICGVLHCLDALNNQNENARAGIIVPEEEAKQKQNHIWYFDLQNDGYALNKARTKIKGQNDIDVLLSEASLNIDEIERLKRINFDVLYKNKVRNNKYVLLANQYKEQVIDNFAFQEFSLQELEEIKHIEFKKGNALSKTEVENDGIYECILYGELYTKYNNPFIDKVYSTTNVKGKILSNYGDVQNKINPQYLSLVFNYTLKNELAKYARGANILHLSNDNIKKIKIPLPPLEEQQKIVEEIDSYQKVIDGAKQIIDNWNPSFEVREGCEIRNLGDITKLVRGPFGGSLKKEIFVESGFKVYEQSNCIKNDVKIGNYYITESKYKEMIRFSVQENDILMSCSGTIGKVLLLNNNFEKGIINQALLKVTPAQSSKKKIVEQIENERKIVESSKQLIKLQEEKIKNKINLFLLNSNGIDARDYSSNLSKNDTELKAKKKNLGQDDFIIDNKSAENIISQLEEVNKLCINNCGLASQNHEFATQILNNLFTNVNLVMGDIWNAYANYSNNLISSKNLVDMNIANEQLADNFLNIAKQVQLINAQVMLDCCNELVAPSLKQAASCSEKIAKKINSN</sequence>
<dbReference type="Gene3D" id="3.40.50.150">
    <property type="entry name" value="Vaccinia Virus protein VP39"/>
    <property type="match status" value="1"/>
</dbReference>
<dbReference type="EC" id="2.1.1.72" evidence="2"/>
<dbReference type="SUPFAM" id="SSF53335">
    <property type="entry name" value="S-adenosyl-L-methionine-dependent methyltransferases"/>
    <property type="match status" value="1"/>
</dbReference>
<evidence type="ECO:0000259" key="10">
    <source>
        <dbReference type="Pfam" id="PF02384"/>
    </source>
</evidence>
<dbReference type="InterPro" id="IPR029063">
    <property type="entry name" value="SAM-dependent_MTases_sf"/>
</dbReference>
<comment type="catalytic activity">
    <reaction evidence="8">
        <text>a 2'-deoxyadenosine in DNA + S-adenosyl-L-methionine = an N(6)-methyl-2'-deoxyadenosine in DNA + S-adenosyl-L-homocysteine + H(+)</text>
        <dbReference type="Rhea" id="RHEA:15197"/>
        <dbReference type="Rhea" id="RHEA-COMP:12418"/>
        <dbReference type="Rhea" id="RHEA-COMP:12419"/>
        <dbReference type="ChEBI" id="CHEBI:15378"/>
        <dbReference type="ChEBI" id="CHEBI:57856"/>
        <dbReference type="ChEBI" id="CHEBI:59789"/>
        <dbReference type="ChEBI" id="CHEBI:90615"/>
        <dbReference type="ChEBI" id="CHEBI:90616"/>
        <dbReference type="EC" id="2.1.1.72"/>
    </reaction>
</comment>
<dbReference type="PANTHER" id="PTHR42933:SF4">
    <property type="entry name" value="TYPE I RESTRICTION ENZYME ECOKI METHYLASE SUBUNIT"/>
    <property type="match status" value="1"/>
</dbReference>
<dbReference type="Gene3D" id="3.90.1570.30">
    <property type="match status" value="1"/>
</dbReference>
<dbReference type="Pfam" id="PF02384">
    <property type="entry name" value="N6_Mtase"/>
    <property type="match status" value="1"/>
</dbReference>
<evidence type="ECO:0000313" key="12">
    <source>
        <dbReference type="Proteomes" id="UP000023152"/>
    </source>
</evidence>
<dbReference type="GO" id="GO:0032259">
    <property type="term" value="P:methylation"/>
    <property type="evidence" value="ECO:0007669"/>
    <property type="project" value="UniProtKB-KW"/>
</dbReference>
<dbReference type="AlphaFoldDB" id="X6N8F5"/>
<evidence type="ECO:0000256" key="6">
    <source>
        <dbReference type="ARBA" id="ARBA00022747"/>
    </source>
</evidence>
<dbReference type="OrthoDB" id="2417495at2759"/>
<dbReference type="GO" id="GO:0003677">
    <property type="term" value="F:DNA binding"/>
    <property type="evidence" value="ECO:0007669"/>
    <property type="project" value="UniProtKB-KW"/>
</dbReference>
<dbReference type="InterPro" id="IPR051537">
    <property type="entry name" value="DNA_Adenine_Mtase"/>
</dbReference>
<dbReference type="GO" id="GO:0009007">
    <property type="term" value="F:site-specific DNA-methyltransferase (adenine-specific) activity"/>
    <property type="evidence" value="ECO:0007669"/>
    <property type="project" value="UniProtKB-EC"/>
</dbReference>
<proteinExistence type="inferred from homology"/>
<keyword evidence="3 11" id="KW-0489">Methyltransferase</keyword>
<reference evidence="11 12" key="1">
    <citation type="journal article" date="2013" name="Curr. Biol.">
        <title>The Genome of the Foraminiferan Reticulomyxa filosa.</title>
        <authorList>
            <person name="Glockner G."/>
            <person name="Hulsmann N."/>
            <person name="Schleicher M."/>
            <person name="Noegel A.A."/>
            <person name="Eichinger L."/>
            <person name="Gallinger C."/>
            <person name="Pawlowski J."/>
            <person name="Sierra R."/>
            <person name="Euteneuer U."/>
            <person name="Pillet L."/>
            <person name="Moustafa A."/>
            <person name="Platzer M."/>
            <person name="Groth M."/>
            <person name="Szafranski K."/>
            <person name="Schliwa M."/>
        </authorList>
    </citation>
    <scope>NUCLEOTIDE SEQUENCE [LARGE SCALE GENOMIC DNA]</scope>
</reference>
<gene>
    <name evidence="11" type="ORF">RFI_15181</name>
</gene>
<accession>X6N8F5</accession>
<dbReference type="PANTHER" id="PTHR42933">
    <property type="entry name" value="SLR6095 PROTEIN"/>
    <property type="match status" value="1"/>
</dbReference>
<evidence type="ECO:0000256" key="2">
    <source>
        <dbReference type="ARBA" id="ARBA00011900"/>
    </source>
</evidence>
<keyword evidence="7" id="KW-0238">DNA-binding</keyword>
<name>X6N8F5_RETFI</name>
<dbReference type="InterPro" id="IPR003356">
    <property type="entry name" value="DNA_methylase_A-5"/>
</dbReference>
<dbReference type="Proteomes" id="UP000023152">
    <property type="component" value="Unassembled WGS sequence"/>
</dbReference>
<comment type="caution">
    <text evidence="11">The sequence shown here is derived from an EMBL/GenBank/DDBJ whole genome shotgun (WGS) entry which is preliminary data.</text>
</comment>
<keyword evidence="4 11" id="KW-0808">Transferase</keyword>
<evidence type="ECO:0000256" key="4">
    <source>
        <dbReference type="ARBA" id="ARBA00022679"/>
    </source>
</evidence>
<dbReference type="PRINTS" id="PR00507">
    <property type="entry name" value="N12N6MTFRASE"/>
</dbReference>
<evidence type="ECO:0000256" key="5">
    <source>
        <dbReference type="ARBA" id="ARBA00022691"/>
    </source>
</evidence>
<feature type="domain" description="Type I restriction modification DNA specificity" evidence="9">
    <location>
        <begin position="592"/>
        <end position="662"/>
    </location>
</feature>
<comment type="similarity">
    <text evidence="1">Belongs to the type-I restriction system S methylase family.</text>
</comment>
<dbReference type="GO" id="GO:0009307">
    <property type="term" value="P:DNA restriction-modification system"/>
    <property type="evidence" value="ECO:0007669"/>
    <property type="project" value="UniProtKB-KW"/>
</dbReference>
<dbReference type="SUPFAM" id="SSF116734">
    <property type="entry name" value="DNA methylase specificity domain"/>
    <property type="match status" value="2"/>
</dbReference>
<dbReference type="EMBL" id="ASPP01011106">
    <property type="protein sequence ID" value="ETO22024.1"/>
    <property type="molecule type" value="Genomic_DNA"/>
</dbReference>
<dbReference type="GO" id="GO:0008170">
    <property type="term" value="F:N-methyltransferase activity"/>
    <property type="evidence" value="ECO:0007669"/>
    <property type="project" value="InterPro"/>
</dbReference>
<evidence type="ECO:0000313" key="11">
    <source>
        <dbReference type="EMBL" id="ETO22024.1"/>
    </source>
</evidence>
<evidence type="ECO:0000256" key="8">
    <source>
        <dbReference type="ARBA" id="ARBA00047942"/>
    </source>
</evidence>
<dbReference type="Pfam" id="PF01420">
    <property type="entry name" value="Methylase_S"/>
    <property type="match status" value="1"/>
</dbReference>
<feature type="domain" description="DNA methylase adenine-specific" evidence="10">
    <location>
        <begin position="255"/>
        <end position="433"/>
    </location>
</feature>
<evidence type="ECO:0000256" key="1">
    <source>
        <dbReference type="ARBA" id="ARBA00010923"/>
    </source>
</evidence>
<evidence type="ECO:0000259" key="9">
    <source>
        <dbReference type="Pfam" id="PF01420"/>
    </source>
</evidence>
<evidence type="ECO:0000256" key="3">
    <source>
        <dbReference type="ARBA" id="ARBA00022603"/>
    </source>
</evidence>
<dbReference type="InterPro" id="IPR044946">
    <property type="entry name" value="Restrct_endonuc_typeI_TRD_sf"/>
</dbReference>
<protein>
    <recommendedName>
        <fullName evidence="2">site-specific DNA-methyltransferase (adenine-specific)</fullName>
        <ecNumber evidence="2">2.1.1.72</ecNumber>
    </recommendedName>
</protein>